<feature type="signal peptide" evidence="1">
    <location>
        <begin position="1"/>
        <end position="21"/>
    </location>
</feature>
<sequence length="128" mass="14915">MKGLFVVQFMLLHLLLDYSEGYTTGLERGNFSYCLKEVNEKGPKEEKTVTGNQEGATEVKITQRDMPLLLTKEIEANWNTEKNKYRTINCTDKNDCPKNCTCFRHGMYTHYCAYVHPEEGEYDYAEYS</sequence>
<protein>
    <recommendedName>
        <fullName evidence="3">Lipocalin</fullName>
    </recommendedName>
</protein>
<evidence type="ECO:0000313" key="2">
    <source>
        <dbReference type="EMBL" id="MAA12985.1"/>
    </source>
</evidence>
<evidence type="ECO:0000256" key="1">
    <source>
        <dbReference type="SAM" id="SignalP"/>
    </source>
</evidence>
<dbReference type="AlphaFoldDB" id="A0A224Y899"/>
<keyword evidence="1" id="KW-0732">Signal</keyword>
<accession>A0A224Y899</accession>
<feature type="chain" id="PRO_5012036311" description="Lipocalin" evidence="1">
    <location>
        <begin position="22"/>
        <end position="128"/>
    </location>
</feature>
<reference evidence="2" key="1">
    <citation type="journal article" date="2017" name="Parasit. Vectors">
        <title>Sialotranscriptomics of Rhipicephalus zambeziensis reveals intricate expression profiles of secretory proteins and suggests tight temporal transcriptional regulation during blood-feeding.</title>
        <authorList>
            <person name="de Castro M.H."/>
            <person name="de Klerk D."/>
            <person name="Pienaar R."/>
            <person name="Rees D.J.G."/>
            <person name="Mans B.J."/>
        </authorList>
    </citation>
    <scope>NUCLEOTIDE SEQUENCE</scope>
    <source>
        <tissue evidence="2">Salivary glands</tissue>
    </source>
</reference>
<proteinExistence type="predicted"/>
<dbReference type="EMBL" id="GFPF01001839">
    <property type="protein sequence ID" value="MAA12985.1"/>
    <property type="molecule type" value="Transcribed_RNA"/>
</dbReference>
<name>A0A224Y899_9ACAR</name>
<evidence type="ECO:0008006" key="3">
    <source>
        <dbReference type="Google" id="ProtNLM"/>
    </source>
</evidence>
<organism evidence="2">
    <name type="scientific">Rhipicephalus zambeziensis</name>
    <dbReference type="NCBI Taxonomy" id="60191"/>
    <lineage>
        <taxon>Eukaryota</taxon>
        <taxon>Metazoa</taxon>
        <taxon>Ecdysozoa</taxon>
        <taxon>Arthropoda</taxon>
        <taxon>Chelicerata</taxon>
        <taxon>Arachnida</taxon>
        <taxon>Acari</taxon>
        <taxon>Parasitiformes</taxon>
        <taxon>Ixodida</taxon>
        <taxon>Ixodoidea</taxon>
        <taxon>Ixodidae</taxon>
        <taxon>Rhipicephalinae</taxon>
        <taxon>Rhipicephalus</taxon>
        <taxon>Rhipicephalus</taxon>
    </lineage>
</organism>